<dbReference type="InterPro" id="IPR002919">
    <property type="entry name" value="TIL_dom"/>
</dbReference>
<dbReference type="Pfam" id="PF25961">
    <property type="entry name" value="OTOGL_N"/>
    <property type="match status" value="1"/>
</dbReference>
<dbReference type="GO" id="GO:0031012">
    <property type="term" value="C:extracellular matrix"/>
    <property type="evidence" value="ECO:0007669"/>
    <property type="project" value="TreeGrafter"/>
</dbReference>
<feature type="disulfide bond" evidence="7">
    <location>
        <begin position="2125"/>
        <end position="2174"/>
    </location>
</feature>
<feature type="domain" description="VWFD" evidence="10">
    <location>
        <begin position="447"/>
        <end position="620"/>
    </location>
</feature>
<dbReference type="InterPro" id="IPR001007">
    <property type="entry name" value="VWF_dom"/>
</dbReference>
<dbReference type="GO" id="GO:0005615">
    <property type="term" value="C:extracellular space"/>
    <property type="evidence" value="ECO:0007669"/>
    <property type="project" value="TreeGrafter"/>
</dbReference>
<feature type="region of interest" description="Disordered" evidence="8">
    <location>
        <begin position="1339"/>
        <end position="1371"/>
    </location>
</feature>
<dbReference type="InterPro" id="IPR036084">
    <property type="entry name" value="Ser_inhib-like_sf"/>
</dbReference>
<keyword evidence="2" id="KW-0964">Secreted</keyword>
<keyword evidence="5" id="KW-0325">Glycoprotein</keyword>
<feature type="domain" description="VWFD" evidence="10">
    <location>
        <begin position="81"/>
        <end position="257"/>
    </location>
</feature>
<keyword evidence="3" id="KW-0677">Repeat</keyword>
<dbReference type="InterPro" id="IPR014853">
    <property type="entry name" value="VWF/SSPO/ZAN-like_Cys-rich_dom"/>
</dbReference>
<dbReference type="Pfam" id="PF01826">
    <property type="entry name" value="TIL"/>
    <property type="match status" value="1"/>
</dbReference>
<dbReference type="InterPro" id="IPR050780">
    <property type="entry name" value="Mucin_vWF_Thrombospondin_sf"/>
</dbReference>
<dbReference type="PROSITE" id="PS01225">
    <property type="entry name" value="CTCK_2"/>
    <property type="match status" value="1"/>
</dbReference>
<dbReference type="SUPFAM" id="SSF110221">
    <property type="entry name" value="AbfB domain"/>
    <property type="match status" value="1"/>
</dbReference>
<evidence type="ECO:0000256" key="3">
    <source>
        <dbReference type="ARBA" id="ARBA00022737"/>
    </source>
</evidence>
<name>A0A8J6A913_GALPY</name>
<comment type="subcellular location">
    <subcellularLocation>
        <location evidence="1">Secreted</location>
    </subcellularLocation>
</comment>
<dbReference type="Pfam" id="PF25962">
    <property type="entry name" value="TIL_OTOGL_Mucin"/>
    <property type="match status" value="1"/>
</dbReference>
<reference evidence="11" key="1">
    <citation type="journal article" date="2021" name="Evol. Appl.">
        <title>The genome of the Pyrenean desman and the effects of bottlenecks and inbreeding on the genomic landscape of an endangered species.</title>
        <authorList>
            <person name="Escoda L."/>
            <person name="Castresana J."/>
        </authorList>
    </citation>
    <scope>NUCLEOTIDE SEQUENCE</scope>
    <source>
        <strain evidence="11">IBE-C5619</strain>
    </source>
</reference>
<dbReference type="EMBL" id="JAGFMF010011752">
    <property type="protein sequence ID" value="KAG8513990.1"/>
    <property type="molecule type" value="Genomic_DNA"/>
</dbReference>
<gene>
    <name evidence="11" type="ORF">J0S82_003590</name>
</gene>
<evidence type="ECO:0000256" key="6">
    <source>
        <dbReference type="ARBA" id="ARBA00061260"/>
    </source>
</evidence>
<comment type="similarity">
    <text evidence="6">Belongs to the otogelin family.</text>
</comment>
<feature type="domain" description="VWFD" evidence="10">
    <location>
        <begin position="1417"/>
        <end position="1600"/>
    </location>
</feature>
<keyword evidence="4 7" id="KW-1015">Disulfide bond</keyword>
<dbReference type="SMART" id="SM00041">
    <property type="entry name" value="CT"/>
    <property type="match status" value="1"/>
</dbReference>
<dbReference type="InterPro" id="IPR058753">
    <property type="entry name" value="TIL_OTOGL_Mucin"/>
</dbReference>
<comment type="caution">
    <text evidence="11">The sequence shown here is derived from an EMBL/GenBank/DDBJ whole genome shotgun (WGS) entry which is preliminary data.</text>
</comment>
<evidence type="ECO:0000259" key="9">
    <source>
        <dbReference type="PROSITE" id="PS01225"/>
    </source>
</evidence>
<evidence type="ECO:0000256" key="1">
    <source>
        <dbReference type="ARBA" id="ARBA00004613"/>
    </source>
</evidence>
<evidence type="ECO:0000256" key="2">
    <source>
        <dbReference type="ARBA" id="ARBA00022525"/>
    </source>
</evidence>
<evidence type="ECO:0000313" key="11">
    <source>
        <dbReference type="EMBL" id="KAG8513990.1"/>
    </source>
</evidence>
<accession>A0A8J6A913</accession>
<feature type="non-terminal residue" evidence="11">
    <location>
        <position position="1"/>
    </location>
</feature>
<dbReference type="InterPro" id="IPR036195">
    <property type="entry name" value="AbfB_ABD_sf"/>
</dbReference>
<evidence type="ECO:0000259" key="10">
    <source>
        <dbReference type="PROSITE" id="PS51233"/>
    </source>
</evidence>
<evidence type="ECO:0000313" key="12">
    <source>
        <dbReference type="Proteomes" id="UP000700334"/>
    </source>
</evidence>
<feature type="domain" description="VWFD" evidence="10">
    <location>
        <begin position="851"/>
        <end position="1020"/>
    </location>
</feature>
<dbReference type="Pfam" id="PF25960">
    <property type="entry name" value="Fn1-VW_OTOGL"/>
    <property type="match status" value="1"/>
</dbReference>
<dbReference type="GO" id="GO:0046556">
    <property type="term" value="F:alpha-L-arabinofuranosidase activity"/>
    <property type="evidence" value="ECO:0007669"/>
    <property type="project" value="InterPro"/>
</dbReference>
<evidence type="ECO:0000256" key="4">
    <source>
        <dbReference type="ARBA" id="ARBA00023157"/>
    </source>
</evidence>
<dbReference type="PANTHER" id="PTHR11339">
    <property type="entry name" value="EXTRACELLULAR MATRIX GLYCOPROTEIN RELATED"/>
    <property type="match status" value="1"/>
</dbReference>
<dbReference type="CDD" id="cd19941">
    <property type="entry name" value="TIL"/>
    <property type="match status" value="4"/>
</dbReference>
<organism evidence="11 12">
    <name type="scientific">Galemys pyrenaicus</name>
    <name type="common">Iberian desman</name>
    <name type="synonym">Pyrenean desman</name>
    <dbReference type="NCBI Taxonomy" id="202257"/>
    <lineage>
        <taxon>Eukaryota</taxon>
        <taxon>Metazoa</taxon>
        <taxon>Chordata</taxon>
        <taxon>Craniata</taxon>
        <taxon>Vertebrata</taxon>
        <taxon>Euteleostomi</taxon>
        <taxon>Mammalia</taxon>
        <taxon>Eutheria</taxon>
        <taxon>Laurasiatheria</taxon>
        <taxon>Eulipotyphla</taxon>
        <taxon>Talpidae</taxon>
        <taxon>Galemys</taxon>
    </lineage>
</organism>
<protein>
    <submittedName>
        <fullName evidence="11">Otogelin-like protein</fullName>
    </submittedName>
</protein>
<evidence type="ECO:0000256" key="8">
    <source>
        <dbReference type="SAM" id="MobiDB-lite"/>
    </source>
</evidence>
<proteinExistence type="inferred from homology"/>
<dbReference type="PANTHER" id="PTHR11339:SF225">
    <property type="entry name" value="OTOGELIN-LIKE PROTEIN"/>
    <property type="match status" value="1"/>
</dbReference>
<dbReference type="SMART" id="SM00216">
    <property type="entry name" value="VWD"/>
    <property type="match status" value="4"/>
</dbReference>
<dbReference type="SMART" id="SM00832">
    <property type="entry name" value="C8"/>
    <property type="match status" value="3"/>
</dbReference>
<dbReference type="Gene3D" id="2.10.25.10">
    <property type="entry name" value="Laminin"/>
    <property type="match status" value="3"/>
</dbReference>
<dbReference type="InterPro" id="IPR006207">
    <property type="entry name" value="Cys_knot_C"/>
</dbReference>
<dbReference type="InterPro" id="IPR001846">
    <property type="entry name" value="VWF_type-D"/>
</dbReference>
<dbReference type="InterPro" id="IPR058754">
    <property type="entry name" value="OTOGL-like_N"/>
</dbReference>
<dbReference type="PROSITE" id="PS51233">
    <property type="entry name" value="VWFD"/>
    <property type="match status" value="4"/>
</dbReference>
<dbReference type="GO" id="GO:0046373">
    <property type="term" value="P:L-arabinose metabolic process"/>
    <property type="evidence" value="ECO:0007669"/>
    <property type="project" value="InterPro"/>
</dbReference>
<dbReference type="Proteomes" id="UP000700334">
    <property type="component" value="Unassembled WGS sequence"/>
</dbReference>
<comment type="caution">
    <text evidence="7">Lacks conserved residue(s) required for the propagation of feature annotation.</text>
</comment>
<dbReference type="Pfam" id="PF00094">
    <property type="entry name" value="VWD"/>
    <property type="match status" value="4"/>
</dbReference>
<dbReference type="Pfam" id="PF08742">
    <property type="entry name" value="C8"/>
    <property type="match status" value="3"/>
</dbReference>
<sequence>NGFNENRQKRALLAAQFEATSPRYFFHEAINWGESKIKGSCPHECLNGAFCSKTGTCDCQIFQALGTRCQIVPNMGNGRDGICKTWGQYHFETFDGIYYYFPGNCSYIFAKDCDNLEPRYTVWVHNSPRCLGSVYYCYRSISLFFSDQEEIRIYGHEIKKDGISLTLPQTIGQVFIEKLADYILVKTTFGFSLAWDGISGIYLKLSAEHKGKSCGLCGNYNAIQSDDFIIQQEDYTEDIAMFGNSWLVQTPDDTKCVPTPSDFPNPCSSGMPAFEAIFFKCQILLQFPFLSCHEYIDPYLYIASCVNDLCKTDDDETYCRAATEYARACSHAGYPIQDWRDDFPACTPLCVLADKCDDSFVHRDCISCCPPTCTFEKQCLGSNLHCLDGCYCPDGLIMENGTCISLENCPCNFHGLAYAVGSKIEQECTECVCVGGAWNCTEHDCPVQCSVVGDSHFTTFDGRHYSFIGMCQYILVKGTGKDKFTITLQKAPCEQNLGLVCLQSITLILEDDFNKQVTLSRGGQILTNPNHGFNLNGLVEIQTLSSLFILLKTTFGLKILFAIDGERIYIQLTSAWKRRTLGLCGTFNGNIRDDFLSPSGMIEGTPQLHANAWRVSSTCFAPVHVPMVDPCNINQQNIGYAAHCDVIHQELFAPCHFYVSPGLYYQLCRHDACKCGSACLCNALAHYAYLCSQRGVPIDFRAQISFCGVVCQKGMLYHHCSSFCLHSCTSLSSPEQCNDDCAEGCNCPEGKYYEDTLNFCVPIQCTNGTVTCDESATPSTVHTCPEGKQYFDCRFPDPALPAGGINCETTCANLAMNFTCAPSSPCISGCVCAPGVCRRGMFNCTYYPCPAVCTIYGDRHYHSFDGLEYDYISDCQVFLIKSADDSDISVIAQNKKCFDNDIVCSKSVLISVGDTEIYLNDAPYKQKRSGFFLENKPTYQLWKAGYYIVIYFPEKDITILWDKKTTIHIKVGPQWKNKLSGLCGNFDKCTSNDMTTSNNLEVRNAQVFGDSWALGQCESLYESFKPCEAHQNKFPYAKKECSILYSDVFAPCRNVIDVTSFAKNCHEDTCNCNLGGDCECLCTSVAAYAYKCCQEGVSVHWRSSSICSLDCEYYNEGLGEGPYMLASYGQSGLVLGANMTSRNIFSLPRSSIHGNLFFNFMITPGPKELLNTLLYFTALALVSLESAERPNYFLYINDDDTLSLELWKANSAFHQRATFFHHQGLWIPGYSAFELYSKKGFFIIFTDSSVKASKYDDSEEFKHSSSFSIEEIQAAVPYRRMCEWRYEPCATPCFKTCSDPEALACKFLPPVEGCLPYCPKNMILDEITLKCVYPGDCKHTSDSHRTSGNSTRHTSDSHRTSGPEVITPSPSPSDFTVFDMLTMTTGLECEPQQFDPVYNCSQYICLNMEWTLYNWSLNCPRDLEMPDCGFRGRPVQVNSDICCPEWECPCRCSMLSELSIITFDGNNAALYSMSSYILVRIPGEVLVAHIERCSMNQVEVDSIIVPLPFSNQDLVIEDSGTMYMITTPAGLIIKWAHLTGIIDIHFSFRFNLSSYTEGLCGICNEDPDDDLRMQNGTIITNMEDIELFIESWEIEKSFEVTTRRPVRNCTEHDCTPCIESFVKKCGSIIPISGTMSVTLFLHTWLCAASLTSVFSGEPLITAVTLSCPEGKEYQPCVQPCEARTCLNKWFYGHSPCLHLREDCVCRNGTILHRPDSMQCIPEKECACTDSEDQPRTAGEVWNGGIDECALYKCLENGSIIPIEPECDEEPSPVCEREAEVVLGFIDNTNVNVTQSDVPVFQYQGAEKTNSCFRFSRENPVVFLLFVVSMRVLKEKGFYIYKVTEKNCVVQMLLSGIFFSALSLVCEPCTEPIPLCADGEFLTVALNTTHLCCPQYYCVCEPNLCPHPLLSCAEDMNLLKEDISGQCCPTWHCECSCENLVMPTCEVGEFTTVDHNFQSDCGCVKYLCEKDNVCVFQDVSVLNTGQSMIKYLEGDYCHSVECLEEKNNYTGFHMLNFTMHQVYTPSPSDYNCCGTCKNVSCKFQMENGTSVIHEDGSTWHYNCTTYECVKTDEGTMILNYSMVCPPFNETECKMNEGIVKFYNEGKREERICQKVIIKSIIRKQDCISQSSINVASCDGKCPSATIYNINIESHLRFCKCCRENGVRNLTVPLYCSGNGTEIMHTLQEPIDCTCQWN</sequence>
<keyword evidence="12" id="KW-1185">Reference proteome</keyword>
<feature type="domain" description="CTCK" evidence="9">
    <location>
        <begin position="2111"/>
        <end position="2196"/>
    </location>
</feature>
<evidence type="ECO:0000256" key="7">
    <source>
        <dbReference type="PROSITE-ProRule" id="PRU00039"/>
    </source>
</evidence>
<dbReference type="SUPFAM" id="SSF57567">
    <property type="entry name" value="Serine protease inhibitors"/>
    <property type="match status" value="3"/>
</dbReference>
<dbReference type="Gene3D" id="2.80.10.50">
    <property type="match status" value="1"/>
</dbReference>
<dbReference type="SMART" id="SM00215">
    <property type="entry name" value="VWC_out"/>
    <property type="match status" value="1"/>
</dbReference>
<evidence type="ECO:0000256" key="5">
    <source>
        <dbReference type="ARBA" id="ARBA00023180"/>
    </source>
</evidence>
<dbReference type="OrthoDB" id="8921018at2759"/>
<dbReference type="InterPro" id="IPR058755">
    <property type="entry name" value="Fn1-VW_OTOGL"/>
</dbReference>